<proteinExistence type="predicted"/>
<organism evidence="1 2">
    <name type="scientific">Blautia faecis</name>
    <dbReference type="NCBI Taxonomy" id="871665"/>
    <lineage>
        <taxon>Bacteria</taxon>
        <taxon>Bacillati</taxon>
        <taxon>Bacillota</taxon>
        <taxon>Clostridia</taxon>
        <taxon>Lachnospirales</taxon>
        <taxon>Lachnospiraceae</taxon>
        <taxon>Blautia</taxon>
    </lineage>
</organism>
<sequence>MKDKKFIFTYDKEVREQLITLGYIEVQTPAHFYMFVNNNKMNFAENDIDMSKVKFTNIMCV</sequence>
<reference evidence="1 2" key="1">
    <citation type="journal article" date="2020" name="Cell Host Microbe">
        <title>Functional and Genomic Variation between Human-Derived Isolates of Lachnospiraceae Reveals Inter- and Intra-Species Diversity.</title>
        <authorList>
            <person name="Sorbara M.T."/>
            <person name="Littmann E.R."/>
            <person name="Fontana E."/>
            <person name="Moody T.U."/>
            <person name="Kohout C.E."/>
            <person name="Gjonbalaj M."/>
            <person name="Eaton V."/>
            <person name="Seok R."/>
            <person name="Leiner I.M."/>
            <person name="Pamer E.G."/>
        </authorList>
    </citation>
    <scope>NUCLEOTIDE SEQUENCE [LARGE SCALE GENOMIC DNA]</scope>
    <source>
        <strain evidence="1 2">MSK.17.74</strain>
    </source>
</reference>
<evidence type="ECO:0000313" key="1">
    <source>
        <dbReference type="EMBL" id="NSG84265.1"/>
    </source>
</evidence>
<comment type="caution">
    <text evidence="1">The sequence shown here is derived from an EMBL/GenBank/DDBJ whole genome shotgun (WGS) entry which is preliminary data.</text>
</comment>
<protein>
    <submittedName>
        <fullName evidence="1">Uncharacterized protein</fullName>
    </submittedName>
</protein>
<dbReference type="EMBL" id="JAAITS010000004">
    <property type="protein sequence ID" value="NSG84265.1"/>
    <property type="molecule type" value="Genomic_DNA"/>
</dbReference>
<dbReference type="RefSeq" id="WP_173769254.1">
    <property type="nucleotide sequence ID" value="NZ_JAAITS010000004.1"/>
</dbReference>
<gene>
    <name evidence="1" type="ORF">G5B17_02175</name>
</gene>
<accession>A0ABX2H4N4</accession>
<name>A0ABX2H4N4_9FIRM</name>
<dbReference type="Proteomes" id="UP001644719">
    <property type="component" value="Unassembled WGS sequence"/>
</dbReference>
<keyword evidence="2" id="KW-1185">Reference proteome</keyword>
<evidence type="ECO:0000313" key="2">
    <source>
        <dbReference type="Proteomes" id="UP001644719"/>
    </source>
</evidence>